<evidence type="ECO:0000313" key="1">
    <source>
        <dbReference type="EMBL" id="QOY86417.1"/>
    </source>
</evidence>
<name>A0A7S7NML7_PALFE</name>
<dbReference type="Gene3D" id="2.180.10.10">
    <property type="entry name" value="RHS repeat-associated core"/>
    <property type="match status" value="1"/>
</dbReference>
<evidence type="ECO:0000313" key="2">
    <source>
        <dbReference type="Proteomes" id="UP000593892"/>
    </source>
</evidence>
<accession>A0A7S7NML7</accession>
<dbReference type="KEGG" id="pfer:IRI77_26960"/>
<dbReference type="Proteomes" id="UP000593892">
    <property type="component" value="Chromosome"/>
</dbReference>
<reference evidence="1 2" key="1">
    <citation type="submission" date="2020-10" db="EMBL/GenBank/DDBJ databases">
        <title>Complete genome sequence of Paludibaculum fermentans P105T, a facultatively anaerobic acidobacterium capable of dissimilatory Fe(III) reduction.</title>
        <authorList>
            <person name="Dedysh S.N."/>
            <person name="Beletsky A.V."/>
            <person name="Kulichevskaya I.S."/>
            <person name="Mardanov A.V."/>
            <person name="Ravin N.V."/>
        </authorList>
    </citation>
    <scope>NUCLEOTIDE SEQUENCE [LARGE SCALE GENOMIC DNA]</scope>
    <source>
        <strain evidence="1 2">P105</strain>
    </source>
</reference>
<sequence length="115" mass="12318">MLSEAIVTDSHVSTLDPVGNRLNRASSVPSLPRVGITYDNNDRPTSGTCGTNGNSLASGNSYTYECEDQLTRFNGEVLIMTYDGGANRMARPEGRVTTRHSHPGLCWAASTLRGA</sequence>
<dbReference type="EMBL" id="CP063849">
    <property type="protein sequence ID" value="QOY86417.1"/>
    <property type="molecule type" value="Genomic_DNA"/>
</dbReference>
<keyword evidence="2" id="KW-1185">Reference proteome</keyword>
<gene>
    <name evidence="1" type="ORF">IRI77_26960</name>
</gene>
<protein>
    <submittedName>
        <fullName evidence="1">Uncharacterized protein</fullName>
    </submittedName>
</protein>
<organism evidence="1 2">
    <name type="scientific">Paludibaculum fermentans</name>
    <dbReference type="NCBI Taxonomy" id="1473598"/>
    <lineage>
        <taxon>Bacteria</taxon>
        <taxon>Pseudomonadati</taxon>
        <taxon>Acidobacteriota</taxon>
        <taxon>Terriglobia</taxon>
        <taxon>Bryobacterales</taxon>
        <taxon>Bryobacteraceae</taxon>
        <taxon>Paludibaculum</taxon>
    </lineage>
</organism>
<dbReference type="AlphaFoldDB" id="A0A7S7NML7"/>
<dbReference type="RefSeq" id="WP_194448086.1">
    <property type="nucleotide sequence ID" value="NZ_CP063849.1"/>
</dbReference>
<proteinExistence type="predicted"/>